<accession>A0A6U3TL50</accession>
<gene>
    <name evidence="2" type="ORF">DBRI1063_LOCUS20440</name>
</gene>
<dbReference type="Pfam" id="PF00650">
    <property type="entry name" value="CRAL_TRIO"/>
    <property type="match status" value="1"/>
</dbReference>
<dbReference type="Gene3D" id="3.40.525.10">
    <property type="entry name" value="CRAL-TRIO lipid binding domain"/>
    <property type="match status" value="1"/>
</dbReference>
<reference evidence="2" key="1">
    <citation type="submission" date="2021-01" db="EMBL/GenBank/DDBJ databases">
        <authorList>
            <person name="Corre E."/>
            <person name="Pelletier E."/>
            <person name="Niang G."/>
            <person name="Scheremetjew M."/>
            <person name="Finn R."/>
            <person name="Kale V."/>
            <person name="Holt S."/>
            <person name="Cochrane G."/>
            <person name="Meng A."/>
            <person name="Brown T."/>
            <person name="Cohen L."/>
        </authorList>
    </citation>
    <scope>NUCLEOTIDE SEQUENCE</scope>
    <source>
        <strain evidence="2">Pop2</strain>
    </source>
</reference>
<dbReference type="AlphaFoldDB" id="A0A6U3TL50"/>
<sequence>MAKLGCEDGIDDELWKPAAAHELKPYAPAGKDHNGCRTTWIRGGGKVSKEEERNHCHACIMQHLATHADAKTLRNGISFIIDVSGKDMEKEPKVGNETLIQSFYQAIPQRPQVILIAGTSRVTRAFVNASIKLASLFLKQKILDRITFVSVEDAKKRLPLKSAPVYVGGNGGGIENYQEWVKGRLEMLQMPDL</sequence>
<dbReference type="InterPro" id="IPR001251">
    <property type="entry name" value="CRAL-TRIO_dom"/>
</dbReference>
<name>A0A6U3TL50_9STRA</name>
<organism evidence="2">
    <name type="scientific">Ditylum brightwellii</name>
    <dbReference type="NCBI Taxonomy" id="49249"/>
    <lineage>
        <taxon>Eukaryota</taxon>
        <taxon>Sar</taxon>
        <taxon>Stramenopiles</taxon>
        <taxon>Ochrophyta</taxon>
        <taxon>Bacillariophyta</taxon>
        <taxon>Mediophyceae</taxon>
        <taxon>Lithodesmiophycidae</taxon>
        <taxon>Lithodesmiales</taxon>
        <taxon>Lithodesmiaceae</taxon>
        <taxon>Ditylum</taxon>
    </lineage>
</organism>
<evidence type="ECO:0000259" key="1">
    <source>
        <dbReference type="Pfam" id="PF00650"/>
    </source>
</evidence>
<dbReference type="SUPFAM" id="SSF52087">
    <property type="entry name" value="CRAL/TRIO domain"/>
    <property type="match status" value="1"/>
</dbReference>
<feature type="domain" description="CRAL-TRIO" evidence="1">
    <location>
        <begin position="30"/>
        <end position="169"/>
    </location>
</feature>
<dbReference type="EMBL" id="HBGN01031679">
    <property type="protein sequence ID" value="CAD9348485.1"/>
    <property type="molecule type" value="Transcribed_RNA"/>
</dbReference>
<protein>
    <recommendedName>
        <fullName evidence="1">CRAL-TRIO domain-containing protein</fullName>
    </recommendedName>
</protein>
<proteinExistence type="predicted"/>
<dbReference type="InterPro" id="IPR036865">
    <property type="entry name" value="CRAL-TRIO_dom_sf"/>
</dbReference>
<evidence type="ECO:0000313" key="2">
    <source>
        <dbReference type="EMBL" id="CAD9348485.1"/>
    </source>
</evidence>